<dbReference type="RefSeq" id="WP_212019484.1">
    <property type="nucleotide sequence ID" value="NZ_JAAFYZ010000237.1"/>
</dbReference>
<evidence type="ECO:0000313" key="2">
    <source>
        <dbReference type="EMBL" id="MBS2553186.1"/>
    </source>
</evidence>
<evidence type="ECO:0000259" key="1">
    <source>
        <dbReference type="Pfam" id="PF09825"/>
    </source>
</evidence>
<dbReference type="InterPro" id="IPR029062">
    <property type="entry name" value="Class_I_gatase-like"/>
</dbReference>
<keyword evidence="3" id="KW-1185">Reference proteome</keyword>
<dbReference type="SUPFAM" id="SSF52317">
    <property type="entry name" value="Class I glutamine amidotransferase-like"/>
    <property type="match status" value="1"/>
</dbReference>
<protein>
    <recommendedName>
        <fullName evidence="1">Biotin-protein ligase N-terminal domain-containing protein</fullName>
    </recommendedName>
</protein>
<accession>A0ABS5L4D1</accession>
<comment type="caution">
    <text evidence="2">The sequence shown here is derived from an EMBL/GenBank/DDBJ whole genome shotgun (WGS) entry which is preliminary data.</text>
</comment>
<dbReference type="Gene3D" id="3.40.50.880">
    <property type="match status" value="1"/>
</dbReference>
<gene>
    <name evidence="2" type="ORF">KGQ19_40670</name>
</gene>
<proteinExistence type="predicted"/>
<sequence length="271" mass="27851">METTRTAGGGKRSGGRLTAVVTLVLFAVSAAFGLVGCGSRSAPTNSPPPHGTALVYRGRAACDGCAEAAAGLLTRNGFTTHYVGKGQEYAFSAATLSSAAVYVQPGGSDDMSVDQGWQIMQQDNPGVEKTIQNYVNGGGHFLGLCMGGYLAGTPGFGLLSPGDSEQYIATSGATVSTTDNTLIAVTWRDQQHQMYFQDGPAFVLDGQPAEVLARYSNGPIAAAVLPLGAGRVAVVGPHPEATSDWYADYGLADHSTEGAALGDDLLATLLK</sequence>
<feature type="domain" description="Biotin-protein ligase N-terminal" evidence="1">
    <location>
        <begin position="54"/>
        <end position="151"/>
    </location>
</feature>
<evidence type="ECO:0000313" key="3">
    <source>
        <dbReference type="Proteomes" id="UP000730482"/>
    </source>
</evidence>
<dbReference type="InterPro" id="IPR019197">
    <property type="entry name" value="Biotin-prot_ligase_N"/>
</dbReference>
<dbReference type="Pfam" id="PF09825">
    <property type="entry name" value="BPL_N"/>
    <property type="match status" value="1"/>
</dbReference>
<reference evidence="2 3" key="1">
    <citation type="submission" date="2020-02" db="EMBL/GenBank/DDBJ databases">
        <title>Acidophilic actinobacteria isolated from forest soil.</title>
        <authorList>
            <person name="Golinska P."/>
        </authorList>
    </citation>
    <scope>NUCLEOTIDE SEQUENCE [LARGE SCALE GENOMIC DNA]</scope>
    <source>
        <strain evidence="2 3">NL8</strain>
    </source>
</reference>
<organism evidence="2 3">
    <name type="scientific">Catenulispora pinistramenti</name>
    <dbReference type="NCBI Taxonomy" id="2705254"/>
    <lineage>
        <taxon>Bacteria</taxon>
        <taxon>Bacillati</taxon>
        <taxon>Actinomycetota</taxon>
        <taxon>Actinomycetes</taxon>
        <taxon>Catenulisporales</taxon>
        <taxon>Catenulisporaceae</taxon>
        <taxon>Catenulispora</taxon>
    </lineage>
</organism>
<dbReference type="Proteomes" id="UP000730482">
    <property type="component" value="Unassembled WGS sequence"/>
</dbReference>
<dbReference type="EMBL" id="JAAFYZ010000237">
    <property type="protein sequence ID" value="MBS2553186.1"/>
    <property type="molecule type" value="Genomic_DNA"/>
</dbReference>
<name>A0ABS5L4D1_9ACTN</name>